<evidence type="ECO:0000256" key="1">
    <source>
        <dbReference type="SAM" id="MobiDB-lite"/>
    </source>
</evidence>
<evidence type="ECO:0000313" key="2">
    <source>
        <dbReference type="EMBL" id="AAA88515.1"/>
    </source>
</evidence>
<feature type="compositionally biased region" description="Basic residues" evidence="1">
    <location>
        <begin position="78"/>
        <end position="89"/>
    </location>
</feature>
<accession>Q45273</accession>
<protein>
    <submittedName>
        <fullName evidence="2">Uncharacterized protein</fullName>
    </submittedName>
</protein>
<feature type="compositionally biased region" description="Low complexity" evidence="1">
    <location>
        <begin position="20"/>
        <end position="32"/>
    </location>
</feature>
<sequence>MATMPRRTISSALPPRQATRGPLAAAAGEGAGGRAVAAAGAGRLVRVGGRLPGSVRRPVGSGTACRQCGGCGQGHERGRSRHHDQRHGRSAGDAAEDQWRRRRGLAAAGPPIS</sequence>
<dbReference type="EMBL" id="M17635">
    <property type="protein sequence ID" value="AAA88515.1"/>
    <property type="molecule type" value="Genomic_DNA"/>
</dbReference>
<organism evidence="2">
    <name type="scientific">Bradyrhizobium japonicum</name>
    <dbReference type="NCBI Taxonomy" id="375"/>
    <lineage>
        <taxon>Bacteria</taxon>
        <taxon>Pseudomonadati</taxon>
        <taxon>Pseudomonadota</taxon>
        <taxon>Alphaproteobacteria</taxon>
        <taxon>Hyphomicrobiales</taxon>
        <taxon>Nitrobacteraceae</taxon>
        <taxon>Bradyrhizobium</taxon>
    </lineage>
</organism>
<name>Q45273_BRAJP</name>
<proteinExistence type="predicted"/>
<dbReference type="AlphaFoldDB" id="Q45273"/>
<reference evidence="2" key="1">
    <citation type="journal article" date="1987" name="Plant Mol. Biol.">
        <title>A block in the endocytosis of Rhizobium allows cellular differentiation in nodules but affects the expression of some peribacteroid membrane nodulins.</title>
        <authorList>
            <person name="Morrison N."/>
            <person name="Verma D.P."/>
        </authorList>
    </citation>
    <scope>NUCLEOTIDE SEQUENCE</scope>
    <source>
        <strain evidence="2">61A76</strain>
    </source>
</reference>
<feature type="compositionally biased region" description="Low complexity" evidence="1">
    <location>
        <begin position="51"/>
        <end position="60"/>
    </location>
</feature>
<feature type="region of interest" description="Disordered" evidence="1">
    <location>
        <begin position="1"/>
        <end position="32"/>
    </location>
</feature>
<feature type="region of interest" description="Disordered" evidence="1">
    <location>
        <begin position="51"/>
        <end position="113"/>
    </location>
</feature>